<dbReference type="InterPro" id="IPR033756">
    <property type="entry name" value="YlxH/NBP35"/>
</dbReference>
<dbReference type="Proteomes" id="UP000009315">
    <property type="component" value="Unassembled WGS sequence"/>
</dbReference>
<evidence type="ECO:0000256" key="2">
    <source>
        <dbReference type="ARBA" id="ARBA00022840"/>
    </source>
</evidence>
<evidence type="ECO:0000313" key="4">
    <source>
        <dbReference type="Proteomes" id="UP000009315"/>
    </source>
</evidence>
<protein>
    <submittedName>
        <fullName evidence="3">Cobyrinic acid a,c-diamide synthase</fullName>
    </submittedName>
</protein>
<dbReference type="GO" id="GO:0005829">
    <property type="term" value="C:cytosol"/>
    <property type="evidence" value="ECO:0007669"/>
    <property type="project" value="TreeGrafter"/>
</dbReference>
<dbReference type="PANTHER" id="PTHR43384:SF4">
    <property type="entry name" value="CELLULOSE BIOSYNTHESIS PROTEIN BCSQ-RELATED"/>
    <property type="match status" value="1"/>
</dbReference>
<comment type="caution">
    <text evidence="3">The sequence shown here is derived from an EMBL/GenBank/DDBJ whole genome shotgun (WGS) entry which is preliminary data.</text>
</comment>
<organism evidence="3 4">
    <name type="scientific">Desulforamulus hydrothermalis Lam5 = DSM 18033</name>
    <dbReference type="NCBI Taxonomy" id="1121428"/>
    <lineage>
        <taxon>Bacteria</taxon>
        <taxon>Bacillati</taxon>
        <taxon>Bacillota</taxon>
        <taxon>Clostridia</taxon>
        <taxon>Eubacteriales</taxon>
        <taxon>Peptococcaceae</taxon>
        <taxon>Desulforamulus</taxon>
    </lineage>
</organism>
<dbReference type="Pfam" id="PF10609">
    <property type="entry name" value="ParA"/>
    <property type="match status" value="1"/>
</dbReference>
<dbReference type="CDD" id="cd02038">
    <property type="entry name" value="FlhG-like"/>
    <property type="match status" value="1"/>
</dbReference>
<dbReference type="GO" id="GO:0009898">
    <property type="term" value="C:cytoplasmic side of plasma membrane"/>
    <property type="evidence" value="ECO:0007669"/>
    <property type="project" value="TreeGrafter"/>
</dbReference>
<dbReference type="EMBL" id="CAOS01000013">
    <property type="protein sequence ID" value="CCO09182.1"/>
    <property type="molecule type" value="Genomic_DNA"/>
</dbReference>
<dbReference type="PANTHER" id="PTHR43384">
    <property type="entry name" value="SEPTUM SITE-DETERMINING PROTEIN MIND HOMOLOG, CHLOROPLASTIC-RELATED"/>
    <property type="match status" value="1"/>
</dbReference>
<sequence>MRMRSPNFNFLQPVSQPGDAGARVIAVTSGKGGVGKTNLTVNLAVGLNRRGYRTAIFDADLGMANAEVLLGISPRYTLYDYLYNGKSMIEIIAVAPAGVSVISGGSGFVELANLDYQARKRLGRGLQELDRCFDFVLVDTGAGISKTVLGFVAAAQEALVVLTPEPTSLTDAYGLIKILAKYNVHNQIMVVVNRAGDEKEAWRTYQTLQTTTERFLQVRLINLGFLPDDKTVVQAVKQQQPFIMQAPAAPAAQHLVQVANRLLAGRQAESPGGLQSFFGKLMRLFG</sequence>
<dbReference type="InterPro" id="IPR027417">
    <property type="entry name" value="P-loop_NTPase"/>
</dbReference>
<dbReference type="GO" id="GO:0016887">
    <property type="term" value="F:ATP hydrolysis activity"/>
    <property type="evidence" value="ECO:0007669"/>
    <property type="project" value="TreeGrafter"/>
</dbReference>
<dbReference type="PIRSF" id="PIRSF003092">
    <property type="entry name" value="MinD"/>
    <property type="match status" value="1"/>
</dbReference>
<reference evidence="3 4" key="1">
    <citation type="journal article" date="2013" name="Genome Announc.">
        <title>Genome Sequence of the Sulfate-Reducing Bacterium Desulfotomaculum hydrothermale Lam5(T).</title>
        <authorList>
            <person name="Amin O."/>
            <person name="Fardeau M.L."/>
            <person name="Valette O."/>
            <person name="Hirschler-Rea A."/>
            <person name="Barbe V."/>
            <person name="Medigue C."/>
            <person name="Vacherie B."/>
            <person name="Ollivier B."/>
            <person name="Bertin P.N."/>
            <person name="Dolla A."/>
        </authorList>
    </citation>
    <scope>NUCLEOTIDE SEQUENCE [LARGE SCALE GENOMIC DNA]</scope>
    <source>
        <strain evidence="4">Lam5 / DSM 18033</strain>
    </source>
</reference>
<proteinExistence type="predicted"/>
<keyword evidence="2" id="KW-0067">ATP-binding</keyword>
<dbReference type="InterPro" id="IPR033875">
    <property type="entry name" value="FlhG"/>
</dbReference>
<dbReference type="GO" id="GO:0051782">
    <property type="term" value="P:negative regulation of cell division"/>
    <property type="evidence" value="ECO:0007669"/>
    <property type="project" value="TreeGrafter"/>
</dbReference>
<dbReference type="InterPro" id="IPR025501">
    <property type="entry name" value="MinD_FleN"/>
</dbReference>
<gene>
    <name evidence="3" type="ORF">DESHY_60354</name>
</gene>
<keyword evidence="4" id="KW-1185">Reference proteome</keyword>
<keyword evidence="1" id="KW-0547">Nucleotide-binding</keyword>
<dbReference type="Gene3D" id="3.40.50.300">
    <property type="entry name" value="P-loop containing nucleotide triphosphate hydrolases"/>
    <property type="match status" value="1"/>
</dbReference>
<dbReference type="SUPFAM" id="SSF52540">
    <property type="entry name" value="P-loop containing nucleoside triphosphate hydrolases"/>
    <property type="match status" value="1"/>
</dbReference>
<dbReference type="GO" id="GO:0005524">
    <property type="term" value="F:ATP binding"/>
    <property type="evidence" value="ECO:0007669"/>
    <property type="project" value="UniProtKB-KW"/>
</dbReference>
<accession>K8E0P9</accession>
<dbReference type="STRING" id="1121428.DESHY_60354"/>
<dbReference type="eggNOG" id="COG0455">
    <property type="taxonomic scope" value="Bacteria"/>
</dbReference>
<dbReference type="InterPro" id="IPR050625">
    <property type="entry name" value="ParA/MinD_ATPase"/>
</dbReference>
<evidence type="ECO:0000256" key="1">
    <source>
        <dbReference type="ARBA" id="ARBA00022741"/>
    </source>
</evidence>
<dbReference type="AlphaFoldDB" id="K8E0P9"/>
<name>K8E0P9_9FIRM</name>
<evidence type="ECO:0000313" key="3">
    <source>
        <dbReference type="EMBL" id="CCO09182.1"/>
    </source>
</evidence>